<accession>A0A2K8SGI7</accession>
<gene>
    <name evidence="1" type="ORF">COO91_00385</name>
</gene>
<dbReference type="AlphaFoldDB" id="A0A2K8SGI7"/>
<keyword evidence="2" id="KW-1185">Reference proteome</keyword>
<dbReference type="EMBL" id="CP024785">
    <property type="protein sequence ID" value="AUB34558.1"/>
    <property type="molecule type" value="Genomic_DNA"/>
</dbReference>
<protein>
    <submittedName>
        <fullName evidence="1">Transposase</fullName>
    </submittedName>
</protein>
<reference evidence="1 2" key="1">
    <citation type="submission" date="2017-11" db="EMBL/GenBank/DDBJ databases">
        <title>Complete genome of a free-living desiccation-tolerant cyanobacterium and its photosynthetic adaptation to extreme terrestrial habitat.</title>
        <authorList>
            <person name="Shang J."/>
        </authorList>
    </citation>
    <scope>NUCLEOTIDE SEQUENCE [LARGE SCALE GENOMIC DNA]</scope>
    <source>
        <strain evidence="1 2">CCNUN1</strain>
    </source>
</reference>
<organism evidence="1 2">
    <name type="scientific">Nostoc flagelliforme CCNUN1</name>
    <dbReference type="NCBI Taxonomy" id="2038116"/>
    <lineage>
        <taxon>Bacteria</taxon>
        <taxon>Bacillati</taxon>
        <taxon>Cyanobacteriota</taxon>
        <taxon>Cyanophyceae</taxon>
        <taxon>Nostocales</taxon>
        <taxon>Nostocaceae</taxon>
        <taxon>Nostoc</taxon>
    </lineage>
</organism>
<dbReference type="Proteomes" id="UP000232003">
    <property type="component" value="Chromosome"/>
</dbReference>
<evidence type="ECO:0000313" key="1">
    <source>
        <dbReference type="EMBL" id="AUB34558.1"/>
    </source>
</evidence>
<proteinExistence type="predicted"/>
<sequence length="98" mass="11272">MLMTRRRSPPKASQPLLTANLKLAENFCIYLEKHRHRIVNYQYYQAEQICSIGSGAIESTVKQIDRRTKISGAQWKIENVPQIIAHRCAYLNGLIFAP</sequence>
<dbReference type="KEGG" id="nfl:COO91_00385"/>
<evidence type="ECO:0000313" key="2">
    <source>
        <dbReference type="Proteomes" id="UP000232003"/>
    </source>
</evidence>
<name>A0A2K8SGI7_9NOSO</name>